<protein>
    <submittedName>
        <fullName evidence="2">Uncharacterized protein</fullName>
    </submittedName>
</protein>
<comment type="caution">
    <text evidence="2">The sequence shown here is derived from an EMBL/GenBank/DDBJ whole genome shotgun (WGS) entry which is preliminary data.</text>
</comment>
<keyword evidence="1" id="KW-0812">Transmembrane</keyword>
<accession>A0ABW7MQC0</accession>
<dbReference type="Proteomes" id="UP001610104">
    <property type="component" value="Unassembled WGS sequence"/>
</dbReference>
<keyword evidence="1" id="KW-0472">Membrane</keyword>
<keyword evidence="3" id="KW-1185">Reference proteome</keyword>
<dbReference type="EMBL" id="JBAWKC010000002">
    <property type="protein sequence ID" value="MFH6768809.1"/>
    <property type="molecule type" value="Genomic_DNA"/>
</dbReference>
<feature type="transmembrane region" description="Helical" evidence="1">
    <location>
        <begin position="112"/>
        <end position="132"/>
    </location>
</feature>
<evidence type="ECO:0000256" key="1">
    <source>
        <dbReference type="SAM" id="Phobius"/>
    </source>
</evidence>
<dbReference type="RefSeq" id="WP_395438056.1">
    <property type="nucleotide sequence ID" value="NZ_JBAWKC010000002.1"/>
</dbReference>
<keyword evidence="1" id="KW-1133">Transmembrane helix</keyword>
<name>A0ABW7MQC0_9FLAO</name>
<evidence type="ECO:0000313" key="3">
    <source>
        <dbReference type="Proteomes" id="UP001610104"/>
    </source>
</evidence>
<reference evidence="2 3" key="1">
    <citation type="submission" date="2024-02" db="EMBL/GenBank/DDBJ databases">
        <title>A Gaetbulibacter species isolated from tidal flats and genomic insights of their niches.</title>
        <authorList>
            <person name="Ye Y."/>
        </authorList>
    </citation>
    <scope>NUCLEOTIDE SEQUENCE [LARGE SCALE GENOMIC DNA]</scope>
    <source>
        <strain evidence="2 3">KEM-8</strain>
    </source>
</reference>
<feature type="transmembrane region" description="Helical" evidence="1">
    <location>
        <begin position="73"/>
        <end position="92"/>
    </location>
</feature>
<evidence type="ECO:0000313" key="2">
    <source>
        <dbReference type="EMBL" id="MFH6768809.1"/>
    </source>
</evidence>
<feature type="transmembrane region" description="Helical" evidence="1">
    <location>
        <begin position="5"/>
        <end position="23"/>
    </location>
</feature>
<proteinExistence type="predicted"/>
<sequence length="141" mass="16632">MIKKLFKYPMTYIIALLIMYSVYDYFEHIGRSSSTFQEHPICWLWFSFAAVLSFILVVMLVKKGVEKVTIQKLLVIEVFSIGIWLALYIKLIGPLINKLFWPFDDLYFSFRFGPFFIILTAYFVIRMVVNLVTGKQVLYSN</sequence>
<gene>
    <name evidence="2" type="ORF">V8G56_08685</name>
</gene>
<feature type="transmembrane region" description="Helical" evidence="1">
    <location>
        <begin position="43"/>
        <end position="61"/>
    </location>
</feature>
<organism evidence="2 3">
    <name type="scientific">Gaetbulibacter aquiaggeris</name>
    <dbReference type="NCBI Taxonomy" id="1735373"/>
    <lineage>
        <taxon>Bacteria</taxon>
        <taxon>Pseudomonadati</taxon>
        <taxon>Bacteroidota</taxon>
        <taxon>Flavobacteriia</taxon>
        <taxon>Flavobacteriales</taxon>
        <taxon>Flavobacteriaceae</taxon>
        <taxon>Gaetbulibacter</taxon>
    </lineage>
</organism>